<dbReference type="AlphaFoldDB" id="A0A1I1R9J8"/>
<sequence>MNEICQVHISMDKKRNSFWGLITGFDDNIYFDPFTVLTELRYKPDAIELEDDFFDDWDYSHEYAFGCQLSLSDYERKQYVYVVKGIKKLIKKSYSEHETIRLADLELLKSYFDITFNFTPIATIIKPKSLIPSERIAHNLSVHYSSFSIDHILNIGTKLYSECYRYTYLSSRSERILSCRESFCQGANTLFCQDDHSICQGRMLLRKQQR</sequence>
<dbReference type="OrthoDB" id="18586at1263"/>
<protein>
    <submittedName>
        <fullName evidence="1">Uncharacterized protein</fullName>
    </submittedName>
</protein>
<name>A0A1I1R9J8_RUMAL</name>
<organism evidence="1 2">
    <name type="scientific">Ruminococcus albus</name>
    <dbReference type="NCBI Taxonomy" id="1264"/>
    <lineage>
        <taxon>Bacteria</taxon>
        <taxon>Bacillati</taxon>
        <taxon>Bacillota</taxon>
        <taxon>Clostridia</taxon>
        <taxon>Eubacteriales</taxon>
        <taxon>Oscillospiraceae</taxon>
        <taxon>Ruminococcus</taxon>
    </lineage>
</organism>
<gene>
    <name evidence="1" type="ORF">SAMN02910406_03636</name>
</gene>
<accession>A0A1I1R9J8</accession>
<evidence type="ECO:0000313" key="2">
    <source>
        <dbReference type="Proteomes" id="UP000182192"/>
    </source>
</evidence>
<dbReference type="EMBL" id="FOKQ01000061">
    <property type="protein sequence ID" value="SFD30965.1"/>
    <property type="molecule type" value="Genomic_DNA"/>
</dbReference>
<reference evidence="1 2" key="1">
    <citation type="submission" date="2016-10" db="EMBL/GenBank/DDBJ databases">
        <authorList>
            <person name="de Groot N.N."/>
        </authorList>
    </citation>
    <scope>NUCLEOTIDE SEQUENCE [LARGE SCALE GENOMIC DNA]</scope>
    <source>
        <strain evidence="1 2">AR67</strain>
    </source>
</reference>
<proteinExistence type="predicted"/>
<evidence type="ECO:0000313" key="1">
    <source>
        <dbReference type="EMBL" id="SFD30965.1"/>
    </source>
</evidence>
<dbReference type="Proteomes" id="UP000182192">
    <property type="component" value="Unassembled WGS sequence"/>
</dbReference>